<evidence type="ECO:0000313" key="3">
    <source>
        <dbReference type="Proteomes" id="UP000678393"/>
    </source>
</evidence>
<reference evidence="2" key="1">
    <citation type="submission" date="2021-04" db="EMBL/GenBank/DDBJ databases">
        <authorList>
            <consortium name="Molecular Ecology Group"/>
        </authorList>
    </citation>
    <scope>NUCLEOTIDE SEQUENCE</scope>
</reference>
<feature type="region of interest" description="Disordered" evidence="1">
    <location>
        <begin position="174"/>
        <end position="249"/>
    </location>
</feature>
<protein>
    <submittedName>
        <fullName evidence="2">Uncharacterized protein</fullName>
    </submittedName>
</protein>
<feature type="region of interest" description="Disordered" evidence="1">
    <location>
        <begin position="62"/>
        <end position="86"/>
    </location>
</feature>
<sequence>MASSLSRSPVDVTKRRPLLLRSKQLNGGLLKASARKILMSISQMSPEAQRAMTLTQEDAKENVAKTENTKQKNKRMQCHDQSRDMSSLCTGRDQIIDAARDSRSGSRLLAGAPGVNIRVLPRSRRITASSFGTSVQTGTFRSRSTLSITERNNSISDNTDSYYNYKSAKKIDGTINRNNHHIKDDDSISNSPTTSEPKPDVVQSSTDESNNNNIGEVNNNSELPKEEQTRRHENVQAGVRKEEQSRRPESFVLALDRALEDKCISRLSGDITNTAGISEVGRVRALDGGRLTNAQEIVVNVRYDDDRELIFHDNDEESLNNARATSNIRINLWLEYNEGFQSENIVEDIKVFSTNYNEGQNGQTSGVTTYGNPPSLPKPRGINLNRPASNRTNALTKQTSKTKSSAVKTDLNNNKINCKPKTNIFKNGRNNLCSKNGSTEICDGSKRQVSSFRNGIKK</sequence>
<evidence type="ECO:0000256" key="1">
    <source>
        <dbReference type="SAM" id="MobiDB-lite"/>
    </source>
</evidence>
<organism evidence="2 3">
    <name type="scientific">Candidula unifasciata</name>
    <dbReference type="NCBI Taxonomy" id="100452"/>
    <lineage>
        <taxon>Eukaryota</taxon>
        <taxon>Metazoa</taxon>
        <taxon>Spiralia</taxon>
        <taxon>Lophotrochozoa</taxon>
        <taxon>Mollusca</taxon>
        <taxon>Gastropoda</taxon>
        <taxon>Heterobranchia</taxon>
        <taxon>Euthyneura</taxon>
        <taxon>Panpulmonata</taxon>
        <taxon>Eupulmonata</taxon>
        <taxon>Stylommatophora</taxon>
        <taxon>Helicina</taxon>
        <taxon>Helicoidea</taxon>
        <taxon>Geomitridae</taxon>
        <taxon>Candidula</taxon>
    </lineage>
</organism>
<feature type="compositionally biased region" description="Low complexity" evidence="1">
    <location>
        <begin position="210"/>
        <end position="220"/>
    </location>
</feature>
<feature type="compositionally biased region" description="Polar residues" evidence="1">
    <location>
        <begin position="188"/>
        <end position="209"/>
    </location>
</feature>
<feature type="compositionally biased region" description="Basic and acidic residues" evidence="1">
    <location>
        <begin position="223"/>
        <end position="249"/>
    </location>
</feature>
<accession>A0A8S3YY68</accession>
<dbReference type="AlphaFoldDB" id="A0A8S3YY68"/>
<gene>
    <name evidence="2" type="ORF">CUNI_LOCUS7651</name>
</gene>
<dbReference type="OrthoDB" id="6157052at2759"/>
<comment type="caution">
    <text evidence="2">The sequence shown here is derived from an EMBL/GenBank/DDBJ whole genome shotgun (WGS) entry which is preliminary data.</text>
</comment>
<keyword evidence="3" id="KW-1185">Reference proteome</keyword>
<evidence type="ECO:0000313" key="2">
    <source>
        <dbReference type="EMBL" id="CAG5122093.1"/>
    </source>
</evidence>
<feature type="region of interest" description="Disordered" evidence="1">
    <location>
        <begin position="386"/>
        <end position="406"/>
    </location>
</feature>
<dbReference type="Proteomes" id="UP000678393">
    <property type="component" value="Unassembled WGS sequence"/>
</dbReference>
<dbReference type="EMBL" id="CAJHNH020001225">
    <property type="protein sequence ID" value="CAG5122093.1"/>
    <property type="molecule type" value="Genomic_DNA"/>
</dbReference>
<name>A0A8S3YY68_9EUPU</name>
<proteinExistence type="predicted"/>